<dbReference type="OrthoDB" id="203375at2759"/>
<proteinExistence type="predicted"/>
<gene>
    <name evidence="1" type="ORF">TrRE_jg6212</name>
</gene>
<dbReference type="AlphaFoldDB" id="A0A9W7DLU8"/>
<comment type="caution">
    <text evidence="1">The sequence shown here is derived from an EMBL/GenBank/DDBJ whole genome shotgun (WGS) entry which is preliminary data.</text>
</comment>
<reference evidence="1" key="1">
    <citation type="submission" date="2022-07" db="EMBL/GenBank/DDBJ databases">
        <title>Genome analysis of Parmales, a sister group of diatoms, reveals the evolutionary specialization of diatoms from phago-mixotrophs to photoautotrophs.</title>
        <authorList>
            <person name="Ban H."/>
            <person name="Sato S."/>
            <person name="Yoshikawa S."/>
            <person name="Kazumasa Y."/>
            <person name="Nakamura Y."/>
            <person name="Ichinomiya M."/>
            <person name="Saitoh K."/>
            <person name="Sato N."/>
            <person name="Blanc-Mathieu R."/>
            <person name="Endo H."/>
            <person name="Kuwata A."/>
            <person name="Ogata H."/>
        </authorList>
    </citation>
    <scope>NUCLEOTIDE SEQUENCE</scope>
</reference>
<sequence length="474" mass="51821">MEDWSIYVQFKSKQETTTNLPPCEQGLSPSLQPGHCSQSTWAQVPSSWLVNPSTGTKYYDTGYGTTRWTRFLNYTSPSPTTPNRPSEFLIYPSSPSSPRLNRPRPSFYPLSTYTNSVSYTPYATIDGQPIVPDAQTGLLSNGPRRPENVSVPMSVGALQCGPLSFASAMPDFDTGGIFELPVDQDETGRMLLNESEVYQVVKRRCGASIDLQLEEFLSDEGGGFNYECSVLETAAYMQSTSFTSPTPPAATTSTSKRVLGFTGLIVFLQDVLKSTLDSPSVGWSSRQFYGLHNADWYSSPGNADTPNNVRDGGGRCVHDTTYTGLGPPDRGVDFLPGYVNPKPAPYFLPSNTNYTTVWDRTYVSTYTNPESGIGRELMFHNCPLNNTIMTGGSLSQVNCTDMFGSFAPPSNAVAARLNSRQTYARGYMGQSSWSEGVEGRETGSANEVLPVGECNRRIPEGGEGRCNYGNWTSK</sequence>
<evidence type="ECO:0000313" key="1">
    <source>
        <dbReference type="EMBL" id="GMH47808.1"/>
    </source>
</evidence>
<name>A0A9W7DLU8_9STRA</name>
<dbReference type="EMBL" id="BRXZ01000585">
    <property type="protein sequence ID" value="GMH47808.1"/>
    <property type="molecule type" value="Genomic_DNA"/>
</dbReference>
<dbReference type="Proteomes" id="UP001165082">
    <property type="component" value="Unassembled WGS sequence"/>
</dbReference>
<accession>A0A9W7DLU8</accession>
<organism evidence="1 2">
    <name type="scientific">Triparma retinervis</name>
    <dbReference type="NCBI Taxonomy" id="2557542"/>
    <lineage>
        <taxon>Eukaryota</taxon>
        <taxon>Sar</taxon>
        <taxon>Stramenopiles</taxon>
        <taxon>Ochrophyta</taxon>
        <taxon>Bolidophyceae</taxon>
        <taxon>Parmales</taxon>
        <taxon>Triparmaceae</taxon>
        <taxon>Triparma</taxon>
    </lineage>
</organism>
<feature type="non-terminal residue" evidence="1">
    <location>
        <position position="1"/>
    </location>
</feature>
<protein>
    <submittedName>
        <fullName evidence="1">Uncharacterized protein</fullName>
    </submittedName>
</protein>
<keyword evidence="2" id="KW-1185">Reference proteome</keyword>
<evidence type="ECO:0000313" key="2">
    <source>
        <dbReference type="Proteomes" id="UP001165082"/>
    </source>
</evidence>